<dbReference type="AlphaFoldDB" id="A0A0Q3WZ72"/>
<dbReference type="InterPro" id="IPR003673">
    <property type="entry name" value="CoA-Trfase_fam_III"/>
</dbReference>
<keyword evidence="3" id="KW-1185">Reference proteome</keyword>
<evidence type="ECO:0000256" key="1">
    <source>
        <dbReference type="ARBA" id="ARBA00022679"/>
    </source>
</evidence>
<keyword evidence="1 2" id="KW-0808">Transferase</keyword>
<dbReference type="Gene3D" id="3.30.1540.10">
    <property type="entry name" value="formyl-coa transferase, domain 3"/>
    <property type="match status" value="1"/>
</dbReference>
<reference evidence="2 3" key="1">
    <citation type="submission" date="2015-09" db="EMBL/GenBank/DDBJ databases">
        <title>Genome sequencing project for genomic taxonomy and phylogenomics of Bacillus-like bacteria.</title>
        <authorList>
            <person name="Liu B."/>
            <person name="Wang J."/>
            <person name="Zhu Y."/>
            <person name="Liu G."/>
            <person name="Chen Q."/>
            <person name="Chen Z."/>
            <person name="Lan J."/>
            <person name="Che J."/>
            <person name="Ge C."/>
            <person name="Shi H."/>
            <person name="Pan Z."/>
            <person name="Liu X."/>
        </authorList>
    </citation>
    <scope>NUCLEOTIDE SEQUENCE [LARGE SCALE GENOMIC DNA]</scope>
    <source>
        <strain evidence="2 3">LMG 18435</strain>
    </source>
</reference>
<dbReference type="SUPFAM" id="SSF89796">
    <property type="entry name" value="CoA-transferase family III (CaiB/BaiF)"/>
    <property type="match status" value="1"/>
</dbReference>
<comment type="caution">
    <text evidence="2">The sequence shown here is derived from an EMBL/GenBank/DDBJ whole genome shotgun (WGS) entry which is preliminary data.</text>
</comment>
<proteinExistence type="predicted"/>
<dbReference type="PATRIC" id="fig|157838.3.peg.3917"/>
<sequence>MAGALAGIKVLDLTRVLAGPLCTMILGDLGAEVIKIEAPGGSDDTRDWGPPFQNGVSAYYLCANRNKKSLTVNLKTEKGLEMIKRLVLQSDVVIHNFKTGTMERLGLGYETLSQLNPKLVFCSITGFGETGPYKNLAGYDYIIQAMCGLMSITGSSDSGPQKVGIAITDILTGLYALSGIQAALLERQKSGSGQKLDISLFDSGISALVNIASNYLMTEKLPRLLGNLHANIVPYQTFDTKDGKMVIAVGNDRQFDKLCHILGLDHLCNDSKFMTNASRVENQEALIPILQNRLVEQPTDYWLQKCNENSIPCGPINNLKMVFQDPQAIARDMLIKLNHPTAGEVKLVGSPLKLSKTPVQVTGHPPLPGEHTREILLSLGYSEQEITHLIEDKIV</sequence>
<dbReference type="InterPro" id="IPR044855">
    <property type="entry name" value="CoA-Trfase_III_dom3_sf"/>
</dbReference>
<organism evidence="2 3">
    <name type="scientific">Heyndrickxia shackletonii</name>
    <dbReference type="NCBI Taxonomy" id="157838"/>
    <lineage>
        <taxon>Bacteria</taxon>
        <taxon>Bacillati</taxon>
        <taxon>Bacillota</taxon>
        <taxon>Bacilli</taxon>
        <taxon>Bacillales</taxon>
        <taxon>Bacillaceae</taxon>
        <taxon>Heyndrickxia</taxon>
    </lineage>
</organism>
<evidence type="ECO:0000313" key="2">
    <source>
        <dbReference type="EMBL" id="KQL55157.1"/>
    </source>
</evidence>
<dbReference type="EMBL" id="LJJC01000004">
    <property type="protein sequence ID" value="KQL55157.1"/>
    <property type="molecule type" value="Genomic_DNA"/>
</dbReference>
<dbReference type="Pfam" id="PF02515">
    <property type="entry name" value="CoA_transf_3"/>
    <property type="match status" value="1"/>
</dbReference>
<dbReference type="PANTHER" id="PTHR48207:SF3">
    <property type="entry name" value="SUCCINATE--HYDROXYMETHYLGLUTARATE COA-TRANSFERASE"/>
    <property type="match status" value="1"/>
</dbReference>
<evidence type="ECO:0000313" key="3">
    <source>
        <dbReference type="Proteomes" id="UP000051888"/>
    </source>
</evidence>
<accession>A0A0Q3WZ72</accession>
<dbReference type="Proteomes" id="UP000051888">
    <property type="component" value="Unassembled WGS sequence"/>
</dbReference>
<name>A0A0Q3WZ72_9BACI</name>
<dbReference type="RefSeq" id="WP_055740953.1">
    <property type="nucleotide sequence ID" value="NZ_JAAIWL010000005.1"/>
</dbReference>
<gene>
    <name evidence="2" type="ORF">AN964_17670</name>
</gene>
<dbReference type="GO" id="GO:0008410">
    <property type="term" value="F:CoA-transferase activity"/>
    <property type="evidence" value="ECO:0007669"/>
    <property type="project" value="TreeGrafter"/>
</dbReference>
<protein>
    <submittedName>
        <fullName evidence="2">CoA-transferase</fullName>
    </submittedName>
</protein>
<dbReference type="PANTHER" id="PTHR48207">
    <property type="entry name" value="SUCCINATE--HYDROXYMETHYLGLUTARATE COA-TRANSFERASE"/>
    <property type="match status" value="1"/>
</dbReference>
<dbReference type="InterPro" id="IPR023606">
    <property type="entry name" value="CoA-Trfase_III_dom_1_sf"/>
</dbReference>
<dbReference type="InterPro" id="IPR050483">
    <property type="entry name" value="CoA-transferase_III_domain"/>
</dbReference>
<dbReference type="Gene3D" id="3.40.50.10540">
    <property type="entry name" value="Crotonobetainyl-coa:carnitine coa-transferase, domain 1"/>
    <property type="match status" value="1"/>
</dbReference>
<dbReference type="OrthoDB" id="9797653at2"/>
<dbReference type="STRING" id="157838.AN964_17670"/>